<dbReference type="Proteomes" id="UP000823854">
    <property type="component" value="Unassembled WGS sequence"/>
</dbReference>
<protein>
    <submittedName>
        <fullName evidence="3">DUF624 domain-containing protein</fullName>
    </submittedName>
</protein>
<dbReference type="AlphaFoldDB" id="A0A9D2Q3G0"/>
<evidence type="ECO:0000256" key="2">
    <source>
        <dbReference type="SAM" id="Phobius"/>
    </source>
</evidence>
<comment type="caution">
    <text evidence="3">The sequence shown here is derived from an EMBL/GenBank/DDBJ whole genome shotgun (WGS) entry which is preliminary data.</text>
</comment>
<evidence type="ECO:0000256" key="1">
    <source>
        <dbReference type="SAM" id="MobiDB-lite"/>
    </source>
</evidence>
<reference evidence="3" key="1">
    <citation type="journal article" date="2021" name="PeerJ">
        <title>Extensive microbial diversity within the chicken gut microbiome revealed by metagenomics and culture.</title>
        <authorList>
            <person name="Gilroy R."/>
            <person name="Ravi A."/>
            <person name="Getino M."/>
            <person name="Pursley I."/>
            <person name="Horton D.L."/>
            <person name="Alikhan N.F."/>
            <person name="Baker D."/>
            <person name="Gharbi K."/>
            <person name="Hall N."/>
            <person name="Watson M."/>
            <person name="Adriaenssens E.M."/>
            <person name="Foster-Nyarko E."/>
            <person name="Jarju S."/>
            <person name="Secka A."/>
            <person name="Antonio M."/>
            <person name="Oren A."/>
            <person name="Chaudhuri R.R."/>
            <person name="La Ragione R."/>
            <person name="Hildebrand F."/>
            <person name="Pallen M.J."/>
        </authorList>
    </citation>
    <scope>NUCLEOTIDE SEQUENCE</scope>
    <source>
        <strain evidence="3">CHK130-7132</strain>
    </source>
</reference>
<feature type="transmembrane region" description="Helical" evidence="2">
    <location>
        <begin position="109"/>
        <end position="129"/>
    </location>
</feature>
<feature type="transmembrane region" description="Helical" evidence="2">
    <location>
        <begin position="79"/>
        <end position="97"/>
    </location>
</feature>
<keyword evidence="2" id="KW-0812">Transmembrane</keyword>
<dbReference type="InterPro" id="IPR006938">
    <property type="entry name" value="DUF624"/>
</dbReference>
<gene>
    <name evidence="3" type="ORF">H9932_11025</name>
</gene>
<feature type="region of interest" description="Disordered" evidence="1">
    <location>
        <begin position="202"/>
        <end position="242"/>
    </location>
</feature>
<evidence type="ECO:0000313" key="4">
    <source>
        <dbReference type="Proteomes" id="UP000823854"/>
    </source>
</evidence>
<dbReference type="Pfam" id="PF04854">
    <property type="entry name" value="DUF624"/>
    <property type="match status" value="1"/>
</dbReference>
<feature type="transmembrane region" description="Helical" evidence="2">
    <location>
        <begin position="169"/>
        <end position="189"/>
    </location>
</feature>
<keyword evidence="2" id="KW-0472">Membrane</keyword>
<proteinExistence type="predicted"/>
<sequence>MFGFEQFVALNRRLAGIWRLAGLNLLWIAVTIAGLGVLGVGPASYAMAKYLHRWFRHGETPPLVPTFLRDARELRWQPVLVGAVLLLAGGIVLVNLLSLTDWYLRVANLLALAVLWIITAYVFTVLAALDVQGLRSQLTSALLLGLGSLHWTILGTTAVVIGHALMLRFAVPLLALFGVALPAAVFAAICSRILRDLEPAEAEHSPPAPRLPAHPATRIVARSRRPVSDRDPVRPLRKGTPA</sequence>
<accession>A0A9D2Q3G0</accession>
<dbReference type="EMBL" id="DWWC01000226">
    <property type="protein sequence ID" value="HJC70185.1"/>
    <property type="molecule type" value="Genomic_DNA"/>
</dbReference>
<organism evidence="3 4">
    <name type="scientific">Candidatus Brachybacterium intestinipullorum</name>
    <dbReference type="NCBI Taxonomy" id="2838512"/>
    <lineage>
        <taxon>Bacteria</taxon>
        <taxon>Bacillati</taxon>
        <taxon>Actinomycetota</taxon>
        <taxon>Actinomycetes</taxon>
        <taxon>Micrococcales</taxon>
        <taxon>Dermabacteraceae</taxon>
        <taxon>Brachybacterium</taxon>
    </lineage>
</organism>
<feature type="transmembrane region" description="Helical" evidence="2">
    <location>
        <begin position="141"/>
        <end position="163"/>
    </location>
</feature>
<reference evidence="3" key="2">
    <citation type="submission" date="2021-04" db="EMBL/GenBank/DDBJ databases">
        <authorList>
            <person name="Gilroy R."/>
        </authorList>
    </citation>
    <scope>NUCLEOTIDE SEQUENCE</scope>
    <source>
        <strain evidence="3">CHK130-7132</strain>
    </source>
</reference>
<evidence type="ECO:0000313" key="3">
    <source>
        <dbReference type="EMBL" id="HJC70185.1"/>
    </source>
</evidence>
<keyword evidence="2" id="KW-1133">Transmembrane helix</keyword>
<name>A0A9D2Q3G0_9MICO</name>
<feature type="transmembrane region" description="Helical" evidence="2">
    <location>
        <begin position="25"/>
        <end position="48"/>
    </location>
</feature>